<comment type="caution">
    <text evidence="2">The sequence shown here is derived from an EMBL/GenBank/DDBJ whole genome shotgun (WGS) entry which is preliminary data.</text>
</comment>
<dbReference type="RefSeq" id="WP_184201204.1">
    <property type="nucleotide sequence ID" value="NZ_JACHGW010000004.1"/>
</dbReference>
<organism evidence="2 3">
    <name type="scientific">Armatimonas rosea</name>
    <dbReference type="NCBI Taxonomy" id="685828"/>
    <lineage>
        <taxon>Bacteria</taxon>
        <taxon>Bacillati</taxon>
        <taxon>Armatimonadota</taxon>
        <taxon>Armatimonadia</taxon>
        <taxon>Armatimonadales</taxon>
        <taxon>Armatimonadaceae</taxon>
        <taxon>Armatimonas</taxon>
    </lineage>
</organism>
<proteinExistence type="predicted"/>
<dbReference type="Proteomes" id="UP000520814">
    <property type="component" value="Unassembled WGS sequence"/>
</dbReference>
<keyword evidence="3" id="KW-1185">Reference proteome</keyword>
<sequence length="252" mass="27668">MKLNSKQLRQMHDDGYLVLKGMVPLVMVHAARQAINHHLGEYGMPPDELNSYRAQTYCRSITRDAALTDLFNKTPVFAACEQLVGVGNLLAATSAQIALRFPRADTEPQPPHGHIDGQGTGTNGIPRGEFARSFTMLAVVLLSDLPKPYSGNFTVWPGTHRQFETIFKEKGPAYLADGIGAVELCSEPVQITGEPGDVVLTHHQLVHTAVANSCPDIRYAAIFRGRHKDAEQIGVAAMTDIWREWEGLRQGS</sequence>
<protein>
    <submittedName>
        <fullName evidence="2">Ectoine hydroxylase-related dioxygenase (Phytanoyl-CoA dioxygenase family)</fullName>
    </submittedName>
</protein>
<dbReference type="PANTHER" id="PTHR20883:SF51">
    <property type="entry name" value="PHYTANOYL-COA HYDROXYLASE"/>
    <property type="match status" value="1"/>
</dbReference>
<name>A0A7W9ST19_ARMRO</name>
<feature type="region of interest" description="Disordered" evidence="1">
    <location>
        <begin position="105"/>
        <end position="124"/>
    </location>
</feature>
<dbReference type="AlphaFoldDB" id="A0A7W9ST19"/>
<accession>A0A7W9ST19</accession>
<evidence type="ECO:0000256" key="1">
    <source>
        <dbReference type="SAM" id="MobiDB-lite"/>
    </source>
</evidence>
<reference evidence="2 3" key="1">
    <citation type="submission" date="2020-08" db="EMBL/GenBank/DDBJ databases">
        <title>Genomic Encyclopedia of Type Strains, Phase IV (KMG-IV): sequencing the most valuable type-strain genomes for metagenomic binning, comparative biology and taxonomic classification.</title>
        <authorList>
            <person name="Goeker M."/>
        </authorList>
    </citation>
    <scope>NUCLEOTIDE SEQUENCE [LARGE SCALE GENOMIC DNA]</scope>
    <source>
        <strain evidence="2 3">DSM 23562</strain>
    </source>
</reference>
<keyword evidence="2" id="KW-0223">Dioxygenase</keyword>
<evidence type="ECO:0000313" key="3">
    <source>
        <dbReference type="Proteomes" id="UP000520814"/>
    </source>
</evidence>
<dbReference type="EMBL" id="JACHGW010000004">
    <property type="protein sequence ID" value="MBB6052340.1"/>
    <property type="molecule type" value="Genomic_DNA"/>
</dbReference>
<dbReference type="Gene3D" id="2.60.120.620">
    <property type="entry name" value="q2cbj1_9rhob like domain"/>
    <property type="match status" value="1"/>
</dbReference>
<evidence type="ECO:0000313" key="2">
    <source>
        <dbReference type="EMBL" id="MBB6052340.1"/>
    </source>
</evidence>
<keyword evidence="2" id="KW-0560">Oxidoreductase</keyword>
<dbReference type="SUPFAM" id="SSF51197">
    <property type="entry name" value="Clavaminate synthase-like"/>
    <property type="match status" value="1"/>
</dbReference>
<dbReference type="GO" id="GO:0051213">
    <property type="term" value="F:dioxygenase activity"/>
    <property type="evidence" value="ECO:0007669"/>
    <property type="project" value="UniProtKB-KW"/>
</dbReference>
<dbReference type="PANTHER" id="PTHR20883">
    <property type="entry name" value="PHYTANOYL-COA DIOXYGENASE DOMAIN CONTAINING 1"/>
    <property type="match status" value="1"/>
</dbReference>
<gene>
    <name evidence="2" type="ORF">HNQ39_004161</name>
</gene>